<dbReference type="PANTHER" id="PTHR10492">
    <property type="match status" value="1"/>
</dbReference>
<accession>A0A0L8IDV1</accession>
<dbReference type="Gene3D" id="3.40.50.300">
    <property type="entry name" value="P-loop containing nucleotide triphosphate hydrolases"/>
    <property type="match status" value="1"/>
</dbReference>
<dbReference type="OrthoDB" id="6155655at2759"/>
<name>A0A0L8IDV1_OCTBM</name>
<evidence type="ECO:0000256" key="1">
    <source>
        <dbReference type="RuleBase" id="RU363044"/>
    </source>
</evidence>
<dbReference type="SUPFAM" id="SSF52540">
    <property type="entry name" value="P-loop containing nucleoside triphosphate hydrolases"/>
    <property type="match status" value="2"/>
</dbReference>
<keyword evidence="1" id="KW-0234">DNA repair</keyword>
<gene>
    <name evidence="4" type="ORF">OCBIM_22014280mg</name>
</gene>
<keyword evidence="1" id="KW-0067">ATP-binding</keyword>
<keyword evidence="1" id="KW-0227">DNA damage</keyword>
<dbReference type="Pfam" id="PF05970">
    <property type="entry name" value="PIF1"/>
    <property type="match status" value="1"/>
</dbReference>
<dbReference type="GO" id="GO:0005524">
    <property type="term" value="F:ATP binding"/>
    <property type="evidence" value="ECO:0007669"/>
    <property type="project" value="UniProtKB-KW"/>
</dbReference>
<comment type="similarity">
    <text evidence="1">Belongs to the helicase family.</text>
</comment>
<dbReference type="InterPro" id="IPR010285">
    <property type="entry name" value="DNA_helicase_pif1-like_DEAD"/>
</dbReference>
<dbReference type="EMBL" id="KQ415926">
    <property type="protein sequence ID" value="KOF99626.1"/>
    <property type="molecule type" value="Genomic_DNA"/>
</dbReference>
<dbReference type="GO" id="GO:0006310">
    <property type="term" value="P:DNA recombination"/>
    <property type="evidence" value="ECO:0007669"/>
    <property type="project" value="UniProtKB-KW"/>
</dbReference>
<keyword evidence="1" id="KW-0233">DNA recombination</keyword>
<reference evidence="4" key="1">
    <citation type="submission" date="2015-07" db="EMBL/GenBank/DDBJ databases">
        <title>MeaNS - Measles Nucleotide Surveillance Program.</title>
        <authorList>
            <person name="Tran T."/>
            <person name="Druce J."/>
        </authorList>
    </citation>
    <scope>NUCLEOTIDE SEQUENCE</scope>
    <source>
        <strain evidence="4">UCB-OBI-ISO-001</strain>
        <tissue evidence="4">Gonad</tissue>
    </source>
</reference>
<comment type="cofactor">
    <cofactor evidence="1">
        <name>Mg(2+)</name>
        <dbReference type="ChEBI" id="CHEBI:18420"/>
    </cofactor>
</comment>
<sequence>MESISNEVYNKTLIDIEDRIATLGGNELSTYGLPQTFRSGSNSLPTAVIRETSYDIQALSEVRQREGRIFFLDALGGTGKTFITKLLFAQVRQHQDIAVAVASSGIAATLLPSGRTAHSTFKFPLNLVASDMPSCNITKSSDQGQVLQMCHLIVWDECTMAHKRALETLDRALKDIRDCHAPMRGVTLLLLGDFGQTLPVIPKGTRADEVQACLQTSTLWHHVTILSLNTNMRAQLHGDQMSKKFAQDILTIGDDDLKYKVFPNFKENYLNHNWLCERAILAPKNLAVTKINQQLMHSLPGNLQTYKSVDTVPDTNEVANYPLEFLNSLEHPGLPSHILSLKVGAPVMLLRNLEPPRLCNGTRLVIKKMMSHVIEATILSGCGKGDDVFIPRIPLTPSGGQTLSVAGLLLEEPCFSHGQLYVGCSRVGSKTNLFAYAPQGKTRNIVYNEVL</sequence>
<feature type="domain" description="DNA helicase Pif1-like 2B" evidence="3">
    <location>
        <begin position="324"/>
        <end position="367"/>
    </location>
</feature>
<evidence type="ECO:0000259" key="3">
    <source>
        <dbReference type="Pfam" id="PF21530"/>
    </source>
</evidence>
<comment type="catalytic activity">
    <reaction evidence="1">
        <text>ATP + H2O = ADP + phosphate + H(+)</text>
        <dbReference type="Rhea" id="RHEA:13065"/>
        <dbReference type="ChEBI" id="CHEBI:15377"/>
        <dbReference type="ChEBI" id="CHEBI:15378"/>
        <dbReference type="ChEBI" id="CHEBI:30616"/>
        <dbReference type="ChEBI" id="CHEBI:43474"/>
        <dbReference type="ChEBI" id="CHEBI:456216"/>
        <dbReference type="EC" id="5.6.2.3"/>
    </reaction>
</comment>
<dbReference type="Pfam" id="PF21530">
    <property type="entry name" value="Pif1_2B_dom"/>
    <property type="match status" value="1"/>
</dbReference>
<evidence type="ECO:0000313" key="4">
    <source>
        <dbReference type="EMBL" id="KOF99626.1"/>
    </source>
</evidence>
<evidence type="ECO:0000259" key="2">
    <source>
        <dbReference type="Pfam" id="PF05970"/>
    </source>
</evidence>
<keyword evidence="1" id="KW-0378">Hydrolase</keyword>
<dbReference type="GO" id="GO:0043139">
    <property type="term" value="F:5'-3' DNA helicase activity"/>
    <property type="evidence" value="ECO:0007669"/>
    <property type="project" value="UniProtKB-EC"/>
</dbReference>
<dbReference type="GO" id="GO:0006281">
    <property type="term" value="P:DNA repair"/>
    <property type="evidence" value="ECO:0007669"/>
    <property type="project" value="UniProtKB-KW"/>
</dbReference>
<dbReference type="STRING" id="37653.A0A0L8IDV1"/>
<dbReference type="InterPro" id="IPR049163">
    <property type="entry name" value="Pif1-like_2B_dom"/>
</dbReference>
<protein>
    <recommendedName>
        <fullName evidence="1">ATP-dependent DNA helicase</fullName>
        <ecNumber evidence="1">5.6.2.3</ecNumber>
    </recommendedName>
</protein>
<dbReference type="GO" id="GO:0000723">
    <property type="term" value="P:telomere maintenance"/>
    <property type="evidence" value="ECO:0007669"/>
    <property type="project" value="InterPro"/>
</dbReference>
<feature type="domain" description="DNA helicase Pif1-like DEAD-box helicase" evidence="2">
    <location>
        <begin position="59"/>
        <end position="257"/>
    </location>
</feature>
<dbReference type="InterPro" id="IPR027417">
    <property type="entry name" value="P-loop_NTPase"/>
</dbReference>
<dbReference type="PANTHER" id="PTHR10492:SF57">
    <property type="entry name" value="ATP-DEPENDENT DNA HELICASE"/>
    <property type="match status" value="1"/>
</dbReference>
<organism evidence="4">
    <name type="scientific">Octopus bimaculoides</name>
    <name type="common">California two-spotted octopus</name>
    <dbReference type="NCBI Taxonomy" id="37653"/>
    <lineage>
        <taxon>Eukaryota</taxon>
        <taxon>Metazoa</taxon>
        <taxon>Spiralia</taxon>
        <taxon>Lophotrochozoa</taxon>
        <taxon>Mollusca</taxon>
        <taxon>Cephalopoda</taxon>
        <taxon>Coleoidea</taxon>
        <taxon>Octopodiformes</taxon>
        <taxon>Octopoda</taxon>
        <taxon>Incirrata</taxon>
        <taxon>Octopodidae</taxon>
        <taxon>Octopus</taxon>
    </lineage>
</organism>
<keyword evidence="1" id="KW-0347">Helicase</keyword>
<dbReference type="AlphaFoldDB" id="A0A0L8IDV1"/>
<keyword evidence="1" id="KW-0547">Nucleotide-binding</keyword>
<proteinExistence type="inferred from homology"/>
<dbReference type="EC" id="5.6.2.3" evidence="1"/>
<dbReference type="GO" id="GO:0016887">
    <property type="term" value="F:ATP hydrolysis activity"/>
    <property type="evidence" value="ECO:0007669"/>
    <property type="project" value="RHEA"/>
</dbReference>